<evidence type="ECO:0000313" key="2">
    <source>
        <dbReference type="Proteomes" id="UP000886865"/>
    </source>
</evidence>
<protein>
    <submittedName>
        <fullName evidence="1">Uncharacterized protein</fullName>
    </submittedName>
</protein>
<comment type="caution">
    <text evidence="1">The sequence shown here is derived from an EMBL/GenBank/DDBJ whole genome shotgun (WGS) entry which is preliminary data.</text>
</comment>
<sequence>MNMFKKGRKPLNNSLECVELMLKGAKKRRRLAACAINSMNTQLGITPEITIIK</sequence>
<evidence type="ECO:0000313" key="1">
    <source>
        <dbReference type="EMBL" id="HIS74531.1"/>
    </source>
</evidence>
<reference evidence="1" key="2">
    <citation type="journal article" date="2021" name="PeerJ">
        <title>Extensive microbial diversity within the chicken gut microbiome revealed by metagenomics and culture.</title>
        <authorList>
            <person name="Gilroy R."/>
            <person name="Ravi A."/>
            <person name="Getino M."/>
            <person name="Pursley I."/>
            <person name="Horton D.L."/>
            <person name="Alikhan N.F."/>
            <person name="Baker D."/>
            <person name="Gharbi K."/>
            <person name="Hall N."/>
            <person name="Watson M."/>
            <person name="Adriaenssens E.M."/>
            <person name="Foster-Nyarko E."/>
            <person name="Jarju S."/>
            <person name="Secka A."/>
            <person name="Antonio M."/>
            <person name="Oren A."/>
            <person name="Chaudhuri R.R."/>
            <person name="La Ragione R."/>
            <person name="Hildebrand F."/>
            <person name="Pallen M.J."/>
        </authorList>
    </citation>
    <scope>NUCLEOTIDE SEQUENCE</scope>
    <source>
        <strain evidence="1">CHK152-2871</strain>
    </source>
</reference>
<name>A0A9D1FIL7_9BACT</name>
<dbReference type="EMBL" id="DVJQ01000049">
    <property type="protein sequence ID" value="HIS74531.1"/>
    <property type="molecule type" value="Genomic_DNA"/>
</dbReference>
<proteinExistence type="predicted"/>
<gene>
    <name evidence="1" type="ORF">IAA86_05890</name>
</gene>
<dbReference type="Proteomes" id="UP000886865">
    <property type="component" value="Unassembled WGS sequence"/>
</dbReference>
<dbReference type="AlphaFoldDB" id="A0A9D1FIL7"/>
<accession>A0A9D1FIL7</accession>
<organism evidence="1 2">
    <name type="scientific">Candidatus Galligastranaerophilus intestinavium</name>
    <dbReference type="NCBI Taxonomy" id="2840836"/>
    <lineage>
        <taxon>Bacteria</taxon>
        <taxon>Candidatus Galligastranaerophilus</taxon>
    </lineage>
</organism>
<reference evidence="1" key="1">
    <citation type="submission" date="2020-10" db="EMBL/GenBank/DDBJ databases">
        <authorList>
            <person name="Gilroy R."/>
        </authorList>
    </citation>
    <scope>NUCLEOTIDE SEQUENCE</scope>
    <source>
        <strain evidence="1">CHK152-2871</strain>
    </source>
</reference>